<dbReference type="Pfam" id="PF13041">
    <property type="entry name" value="PPR_2"/>
    <property type="match status" value="2"/>
</dbReference>
<proteinExistence type="inferred from homology"/>
<keyword evidence="4" id="KW-1185">Reference proteome</keyword>
<feature type="repeat" description="PPR" evidence="3">
    <location>
        <begin position="272"/>
        <end position="306"/>
    </location>
</feature>
<gene>
    <name evidence="5" type="primary">LOC120249885</name>
</gene>
<evidence type="ECO:0000313" key="4">
    <source>
        <dbReference type="Proteomes" id="UP001515500"/>
    </source>
</evidence>
<dbReference type="InterPro" id="IPR011990">
    <property type="entry name" value="TPR-like_helical_dom_sf"/>
</dbReference>
<feature type="repeat" description="PPR" evidence="3">
    <location>
        <begin position="342"/>
        <end position="376"/>
    </location>
</feature>
<dbReference type="Pfam" id="PF01535">
    <property type="entry name" value="PPR"/>
    <property type="match status" value="2"/>
</dbReference>
<evidence type="ECO:0000256" key="3">
    <source>
        <dbReference type="PROSITE-ProRule" id="PRU00708"/>
    </source>
</evidence>
<name>A0AB40AJQ4_DIOCR</name>
<dbReference type="RefSeq" id="XP_039114511.1">
    <property type="nucleotide sequence ID" value="XM_039258577.1"/>
</dbReference>
<feature type="repeat" description="PPR" evidence="3">
    <location>
        <begin position="412"/>
        <end position="446"/>
    </location>
</feature>
<reference evidence="5" key="1">
    <citation type="submission" date="2025-08" db="UniProtKB">
        <authorList>
            <consortium name="RefSeq"/>
        </authorList>
    </citation>
    <scope>IDENTIFICATION</scope>
</reference>
<feature type="repeat" description="PPR" evidence="3">
    <location>
        <begin position="202"/>
        <end position="236"/>
    </location>
</feature>
<protein>
    <submittedName>
        <fullName evidence="5">Pentatricopeptide repeat-containing protein At2g38420, mitochondrial</fullName>
    </submittedName>
</protein>
<dbReference type="PANTHER" id="PTHR47941">
    <property type="entry name" value="PENTATRICOPEPTIDE REPEAT-CONTAINING PROTEIN 3, MITOCHONDRIAL"/>
    <property type="match status" value="1"/>
</dbReference>
<dbReference type="PROSITE" id="PS51375">
    <property type="entry name" value="PPR"/>
    <property type="match status" value="7"/>
</dbReference>
<evidence type="ECO:0000313" key="5">
    <source>
        <dbReference type="RefSeq" id="XP_039114511.1"/>
    </source>
</evidence>
<dbReference type="AlphaFoldDB" id="A0AB40AJQ4"/>
<dbReference type="Proteomes" id="UP001515500">
    <property type="component" value="Chromosome 19"/>
</dbReference>
<dbReference type="Pfam" id="PF12854">
    <property type="entry name" value="PPR_1"/>
    <property type="match status" value="1"/>
</dbReference>
<comment type="similarity">
    <text evidence="1">Belongs to the PPR family. P subfamily.</text>
</comment>
<feature type="repeat" description="PPR" evidence="3">
    <location>
        <begin position="307"/>
        <end position="341"/>
    </location>
</feature>
<sequence length="481" mass="54847">MRRSKWPFLPYKGKWQGSFSERQAMETLRNKVLEEQHNSDTKSVSMLVDCFRIYGSSPSFSGYSFMVQHLLHKNLHSHLPPILDHLEKSERIDVPEKFFVNLIQEYGKADMLQEAVNMFLRIPKFRCSPSALSLNSLLNILCRKNDGLVLIHDVLLKAPALNIRLEACSFRILIRALCRTGRVGFAIELFNIMQQLHEFMPDSGFYLLILRALCRYSTPDEVMKFLEDMWNAGVLPSTWEYNAVINLLVSKDRLNDAYSILTRMKIEGKRPDIISYTTILNGFILANNFSEAEEVFDEMLVLGIDLDVVTYNTYISGLCKQGEFGRAYRMVLGMEKAGCKPDTETFNTLIDGYTKDGEHVKVNEVMSEMLGKGYQGNSRTYAILIDGLLMEQKPAEAFQMLMETVSKGLIPNSATFNAVVCSLCQKNLLNKGIQVLEEMISHSIAPDDSLWEALLSAINLRREEMAVHLEEMILGGSRDRW</sequence>
<dbReference type="InterPro" id="IPR002885">
    <property type="entry name" value="PPR_rpt"/>
</dbReference>
<dbReference type="Gene3D" id="1.25.40.10">
    <property type="entry name" value="Tetratricopeptide repeat domain"/>
    <property type="match status" value="4"/>
</dbReference>
<keyword evidence="2" id="KW-0677">Repeat</keyword>
<dbReference type="GeneID" id="120249885"/>
<dbReference type="NCBIfam" id="TIGR00756">
    <property type="entry name" value="PPR"/>
    <property type="match status" value="6"/>
</dbReference>
<organism evidence="4 5">
    <name type="scientific">Dioscorea cayennensis subsp. rotundata</name>
    <name type="common">White Guinea yam</name>
    <name type="synonym">Dioscorea rotundata</name>
    <dbReference type="NCBI Taxonomy" id="55577"/>
    <lineage>
        <taxon>Eukaryota</taxon>
        <taxon>Viridiplantae</taxon>
        <taxon>Streptophyta</taxon>
        <taxon>Embryophyta</taxon>
        <taxon>Tracheophyta</taxon>
        <taxon>Spermatophyta</taxon>
        <taxon>Magnoliopsida</taxon>
        <taxon>Liliopsida</taxon>
        <taxon>Dioscoreales</taxon>
        <taxon>Dioscoreaceae</taxon>
        <taxon>Dioscorea</taxon>
    </lineage>
</organism>
<evidence type="ECO:0000256" key="1">
    <source>
        <dbReference type="ARBA" id="ARBA00007626"/>
    </source>
</evidence>
<feature type="repeat" description="PPR" evidence="3">
    <location>
        <begin position="377"/>
        <end position="411"/>
    </location>
</feature>
<feature type="repeat" description="PPR" evidence="3">
    <location>
        <begin position="237"/>
        <end position="271"/>
    </location>
</feature>
<accession>A0AB40AJQ4</accession>
<evidence type="ECO:0000256" key="2">
    <source>
        <dbReference type="ARBA" id="ARBA00022737"/>
    </source>
</evidence>